<dbReference type="Gene3D" id="2.60.40.10">
    <property type="entry name" value="Immunoglobulins"/>
    <property type="match status" value="2"/>
</dbReference>
<proteinExistence type="predicted"/>
<dbReference type="GeneID" id="112694093"/>
<keyword evidence="2" id="KW-0472">Membrane</keyword>
<dbReference type="Pfam" id="PF08205">
    <property type="entry name" value="C2-set_2"/>
    <property type="match status" value="1"/>
</dbReference>
<protein>
    <submittedName>
        <fullName evidence="6">Uncharacterized protein LOC112694093</fullName>
    </submittedName>
</protein>
<feature type="signal peptide" evidence="3">
    <location>
        <begin position="1"/>
        <end position="30"/>
    </location>
</feature>
<dbReference type="PANTHER" id="PTHR21261:SF14">
    <property type="entry name" value="BEATEN PATH IV, ISOFORM B"/>
    <property type="match status" value="1"/>
</dbReference>
<dbReference type="SUPFAM" id="SSF48726">
    <property type="entry name" value="Immunoglobulin"/>
    <property type="match status" value="2"/>
</dbReference>
<dbReference type="PANTHER" id="PTHR21261">
    <property type="entry name" value="BEAT PROTEIN"/>
    <property type="match status" value="1"/>
</dbReference>
<evidence type="ECO:0000256" key="2">
    <source>
        <dbReference type="SAM" id="Phobius"/>
    </source>
</evidence>
<dbReference type="InterPro" id="IPR013162">
    <property type="entry name" value="CD80_C2-set"/>
</dbReference>
<keyword evidence="3" id="KW-0732">Signal</keyword>
<organism evidence="5 6">
    <name type="scientific">Sipha flava</name>
    <name type="common">yellow sugarcane aphid</name>
    <dbReference type="NCBI Taxonomy" id="143950"/>
    <lineage>
        <taxon>Eukaryota</taxon>
        <taxon>Metazoa</taxon>
        <taxon>Ecdysozoa</taxon>
        <taxon>Arthropoda</taxon>
        <taxon>Hexapoda</taxon>
        <taxon>Insecta</taxon>
        <taxon>Pterygota</taxon>
        <taxon>Neoptera</taxon>
        <taxon>Paraneoptera</taxon>
        <taxon>Hemiptera</taxon>
        <taxon>Sternorrhyncha</taxon>
        <taxon>Aphidomorpha</taxon>
        <taxon>Aphidoidea</taxon>
        <taxon>Aphididae</taxon>
        <taxon>Sipha</taxon>
    </lineage>
</organism>
<keyword evidence="1" id="KW-1015">Disulfide bond</keyword>
<dbReference type="PROSITE" id="PS50835">
    <property type="entry name" value="IG_LIKE"/>
    <property type="match status" value="1"/>
</dbReference>
<evidence type="ECO:0000259" key="4">
    <source>
        <dbReference type="PROSITE" id="PS50835"/>
    </source>
</evidence>
<evidence type="ECO:0000256" key="3">
    <source>
        <dbReference type="SAM" id="SignalP"/>
    </source>
</evidence>
<dbReference type="InterPro" id="IPR013783">
    <property type="entry name" value="Ig-like_fold"/>
</dbReference>
<evidence type="ECO:0000313" key="6">
    <source>
        <dbReference type="RefSeq" id="XP_025425245.1"/>
    </source>
</evidence>
<sequence>MAKSMPARKISFVVSTLLLLITEPFDVSEAVQMIGVKIPAYIFIGDSVQLFCNYDLQMDKLYSVSWYKDNEEFYRYVPASKTQLKHSYYMDGITVDQVFSDSKKVTLRYANLLMNGEYKCEVSAEAPFFTTVHAESKMAIISLPKPKDLPKINGGSGIYQIGDTIYLNCTSAKSFPAAKLRWYINDEMVVSNYDRTEKLNSGLYITISKLNLSVAPSHFHAGIMKVVCQASISVGRPKSLPPPQEYKRDAILLVRGSAVAMCITFSFKVILISLTSTLFIINTS</sequence>
<evidence type="ECO:0000313" key="5">
    <source>
        <dbReference type="Proteomes" id="UP000694846"/>
    </source>
</evidence>
<dbReference type="FunFam" id="2.60.40.10:FF:000437">
    <property type="entry name" value="Beat-IIIc, isoform A"/>
    <property type="match status" value="1"/>
</dbReference>
<feature type="transmembrane region" description="Helical" evidence="2">
    <location>
        <begin position="258"/>
        <end position="281"/>
    </location>
</feature>
<gene>
    <name evidence="6" type="primary">LOC112694093</name>
</gene>
<dbReference type="InterPro" id="IPR036179">
    <property type="entry name" value="Ig-like_dom_sf"/>
</dbReference>
<feature type="chain" id="PRO_5034726644" evidence="3">
    <location>
        <begin position="31"/>
        <end position="284"/>
    </location>
</feature>
<reference evidence="6" key="1">
    <citation type="submission" date="2025-08" db="UniProtKB">
        <authorList>
            <consortium name="RefSeq"/>
        </authorList>
    </citation>
    <scope>IDENTIFICATION</scope>
    <source>
        <tissue evidence="6">Whole body</tissue>
    </source>
</reference>
<dbReference type="OrthoDB" id="6415662at2759"/>
<keyword evidence="5" id="KW-1185">Reference proteome</keyword>
<dbReference type="Proteomes" id="UP000694846">
    <property type="component" value="Unplaced"/>
</dbReference>
<feature type="domain" description="Ig-like" evidence="4">
    <location>
        <begin position="45"/>
        <end position="130"/>
    </location>
</feature>
<dbReference type="RefSeq" id="XP_025425245.1">
    <property type="nucleotide sequence ID" value="XM_025569460.1"/>
</dbReference>
<dbReference type="AlphaFoldDB" id="A0A8B8GQE3"/>
<accession>A0A8B8GQE3</accession>
<evidence type="ECO:0000256" key="1">
    <source>
        <dbReference type="ARBA" id="ARBA00023157"/>
    </source>
</evidence>
<keyword evidence="2" id="KW-0812">Transmembrane</keyword>
<dbReference type="InterPro" id="IPR007110">
    <property type="entry name" value="Ig-like_dom"/>
</dbReference>
<name>A0A8B8GQE3_9HEMI</name>
<keyword evidence="2" id="KW-1133">Transmembrane helix</keyword>